<dbReference type="InterPro" id="IPR014718">
    <property type="entry name" value="GH-type_carb-bd"/>
</dbReference>
<dbReference type="Pfam" id="PF01263">
    <property type="entry name" value="Aldose_epim"/>
    <property type="match status" value="1"/>
</dbReference>
<keyword evidence="2" id="KW-1185">Reference proteome</keyword>
<dbReference type="GO" id="GO:0030246">
    <property type="term" value="F:carbohydrate binding"/>
    <property type="evidence" value="ECO:0007669"/>
    <property type="project" value="InterPro"/>
</dbReference>
<name>A0A936ZIC2_9BURK</name>
<comment type="caution">
    <text evidence="1">The sequence shown here is derived from an EMBL/GenBank/DDBJ whole genome shotgun (WGS) entry which is preliminary data.</text>
</comment>
<proteinExistence type="predicted"/>
<dbReference type="Proteomes" id="UP000613011">
    <property type="component" value="Unassembled WGS sequence"/>
</dbReference>
<dbReference type="InterPro" id="IPR008183">
    <property type="entry name" value="Aldose_1/G6P_1-epimerase"/>
</dbReference>
<protein>
    <submittedName>
        <fullName evidence="1">Aldose 1-epimerase</fullName>
    </submittedName>
</protein>
<evidence type="ECO:0000313" key="2">
    <source>
        <dbReference type="Proteomes" id="UP000613011"/>
    </source>
</evidence>
<gene>
    <name evidence="1" type="ORF">JI739_08565</name>
</gene>
<dbReference type="AlphaFoldDB" id="A0A936ZIC2"/>
<dbReference type="InterPro" id="IPR011013">
    <property type="entry name" value="Gal_mutarotase_sf_dom"/>
</dbReference>
<dbReference type="RefSeq" id="WP_201683473.1">
    <property type="nucleotide sequence ID" value="NZ_JAEQNA010000002.1"/>
</dbReference>
<evidence type="ECO:0000313" key="1">
    <source>
        <dbReference type="EMBL" id="MBL0420392.1"/>
    </source>
</evidence>
<sequence length="306" mass="33893">MDVVRLVAGELRAEISPAVGGSLAAFWTEAGHHRRTHWLRPADQQSIGLRNPLGMASFPLVPFCNRIRDGRAQFEGRQIRFPPNHPAGNSPHPLHGIGWQRPWAVDSANRHAVDLSLQVAASPAWPWSFLAQQRIELDERALRVTISITNQDEVPMPAGLGHHPYFPHTPGTRLTSATTAMWVADEDVLPVRLETGEVVDRLRSGVVLGELDLDNNFVGWDHAARVDWPADENGPQRSLLMRAEPALGYFVVYSPRDADHFCAEPVTQCTDWLNLMPRFGRAPLGGARVLPGERLAAHFDLIPSLA</sequence>
<dbReference type="GO" id="GO:0005975">
    <property type="term" value="P:carbohydrate metabolic process"/>
    <property type="evidence" value="ECO:0007669"/>
    <property type="project" value="InterPro"/>
</dbReference>
<organism evidence="1 2">
    <name type="scientific">Ramlibacter aurantiacus</name>
    <dbReference type="NCBI Taxonomy" id="2801330"/>
    <lineage>
        <taxon>Bacteria</taxon>
        <taxon>Pseudomonadati</taxon>
        <taxon>Pseudomonadota</taxon>
        <taxon>Betaproteobacteria</taxon>
        <taxon>Burkholderiales</taxon>
        <taxon>Comamonadaceae</taxon>
        <taxon>Ramlibacter</taxon>
    </lineage>
</organism>
<dbReference type="GO" id="GO:0016853">
    <property type="term" value="F:isomerase activity"/>
    <property type="evidence" value="ECO:0007669"/>
    <property type="project" value="InterPro"/>
</dbReference>
<dbReference type="EMBL" id="JAEQNA010000002">
    <property type="protein sequence ID" value="MBL0420392.1"/>
    <property type="molecule type" value="Genomic_DNA"/>
</dbReference>
<dbReference type="CDD" id="cd09021">
    <property type="entry name" value="Aldose_epim_Ec_YphB"/>
    <property type="match status" value="1"/>
</dbReference>
<dbReference type="SUPFAM" id="SSF74650">
    <property type="entry name" value="Galactose mutarotase-like"/>
    <property type="match status" value="1"/>
</dbReference>
<accession>A0A936ZIC2</accession>
<reference evidence="1" key="1">
    <citation type="submission" date="2021-01" db="EMBL/GenBank/DDBJ databases">
        <title>Ramlibacter sp. strain AW1 16S ribosomal RNA gene Genome sequencing and assembly.</title>
        <authorList>
            <person name="Kang M."/>
        </authorList>
    </citation>
    <scope>NUCLEOTIDE SEQUENCE</scope>
    <source>
        <strain evidence="1">AW1</strain>
    </source>
</reference>
<dbReference type="Gene3D" id="2.70.98.10">
    <property type="match status" value="1"/>
</dbReference>